<protein>
    <submittedName>
        <fullName evidence="2">TIGR04219 family outer membrane beta-barrel protein</fullName>
    </submittedName>
</protein>
<comment type="caution">
    <text evidence="2">The sequence shown here is derived from an EMBL/GenBank/DDBJ whole genome shotgun (WGS) entry which is preliminary data.</text>
</comment>
<feature type="signal peptide" evidence="1">
    <location>
        <begin position="1"/>
        <end position="21"/>
    </location>
</feature>
<keyword evidence="1" id="KW-0732">Signal</keyword>
<dbReference type="OrthoDB" id="6708408at2"/>
<dbReference type="NCBIfam" id="TIGR04219">
    <property type="entry name" value="OMP_w_GlyGly"/>
    <property type="match status" value="1"/>
</dbReference>
<proteinExistence type="predicted"/>
<evidence type="ECO:0000256" key="1">
    <source>
        <dbReference type="SAM" id="SignalP"/>
    </source>
</evidence>
<sequence length="255" mass="28143">MKKLLGAVTIASLSVSSVVQADVAGFEVGGYQWTPDYSGTILSSTSTVAGSTIDLQNDLGFTDESHNVIYFSLEHPIPVLPNLKITSSDFENSSSGVITRDLVFGGETFSVSENVTTVMDTSNMEYTLYYEILDNWINWDIGATIRQYDGEVGLSTPANGSNLNESELLDFTIPLFYTKARFDLPFTGFFIDGQINIISYDDDSVSDTMIALGYESEIGFGASLGYRSFDLEAQEDDLDVDLKFDGTYFNLFFHF</sequence>
<keyword evidence="3" id="KW-1185">Reference proteome</keyword>
<dbReference type="AlphaFoldDB" id="A0A545TE70"/>
<dbReference type="EMBL" id="VIKR01000002">
    <property type="protein sequence ID" value="TQV75522.1"/>
    <property type="molecule type" value="Genomic_DNA"/>
</dbReference>
<organism evidence="2 3">
    <name type="scientific">Aliikangiella marina</name>
    <dbReference type="NCBI Taxonomy" id="1712262"/>
    <lineage>
        <taxon>Bacteria</taxon>
        <taxon>Pseudomonadati</taxon>
        <taxon>Pseudomonadota</taxon>
        <taxon>Gammaproteobacteria</taxon>
        <taxon>Oceanospirillales</taxon>
        <taxon>Pleioneaceae</taxon>
        <taxon>Aliikangiella</taxon>
    </lineage>
</organism>
<dbReference type="InterPro" id="IPR026387">
    <property type="entry name" value="OMP_w_GlyGly"/>
</dbReference>
<dbReference type="Proteomes" id="UP000317839">
    <property type="component" value="Unassembled WGS sequence"/>
</dbReference>
<evidence type="ECO:0000313" key="3">
    <source>
        <dbReference type="Proteomes" id="UP000317839"/>
    </source>
</evidence>
<accession>A0A545TE70</accession>
<feature type="chain" id="PRO_5021877356" evidence="1">
    <location>
        <begin position="22"/>
        <end position="255"/>
    </location>
</feature>
<dbReference type="RefSeq" id="WP_142942136.1">
    <property type="nucleotide sequence ID" value="NZ_VIKR01000002.1"/>
</dbReference>
<reference evidence="2 3" key="1">
    <citation type="submission" date="2019-06" db="EMBL/GenBank/DDBJ databases">
        <title>Draft genome of Aliikangiella marina GYP-15.</title>
        <authorList>
            <person name="Wang G."/>
        </authorList>
    </citation>
    <scope>NUCLEOTIDE SEQUENCE [LARGE SCALE GENOMIC DNA]</scope>
    <source>
        <strain evidence="2 3">GYP-15</strain>
    </source>
</reference>
<evidence type="ECO:0000313" key="2">
    <source>
        <dbReference type="EMBL" id="TQV75522.1"/>
    </source>
</evidence>
<name>A0A545TE70_9GAMM</name>
<gene>
    <name evidence="2" type="ORF">FLL45_11445</name>
</gene>